<dbReference type="InterPro" id="IPR036291">
    <property type="entry name" value="NAD(P)-bd_dom_sf"/>
</dbReference>
<evidence type="ECO:0000256" key="2">
    <source>
        <dbReference type="ARBA" id="ARBA00023002"/>
    </source>
</evidence>
<dbReference type="RefSeq" id="WP_377242928.1">
    <property type="nucleotide sequence ID" value="NZ_JBHLXP010000001.1"/>
</dbReference>
<proteinExistence type="inferred from homology"/>
<dbReference type="Pfam" id="PF00106">
    <property type="entry name" value="adh_short"/>
    <property type="match status" value="1"/>
</dbReference>
<evidence type="ECO:0000256" key="1">
    <source>
        <dbReference type="ARBA" id="ARBA00006484"/>
    </source>
</evidence>
<dbReference type="PANTHER" id="PTHR44196">
    <property type="entry name" value="DEHYDROGENASE/REDUCTASE SDR FAMILY MEMBER 7B"/>
    <property type="match status" value="1"/>
</dbReference>
<dbReference type="SUPFAM" id="SSF51735">
    <property type="entry name" value="NAD(P)-binding Rossmann-fold domains"/>
    <property type="match status" value="1"/>
</dbReference>
<accession>A0ABV6BCR6</accession>
<name>A0ABV6BCR6_9GAMM</name>
<reference evidence="3 4" key="1">
    <citation type="submission" date="2024-09" db="EMBL/GenBank/DDBJ databases">
        <authorList>
            <person name="Sun Q."/>
            <person name="Mori K."/>
        </authorList>
    </citation>
    <scope>NUCLEOTIDE SEQUENCE [LARGE SCALE GENOMIC DNA]</scope>
    <source>
        <strain evidence="3 4">KCTC 23315</strain>
    </source>
</reference>
<evidence type="ECO:0000313" key="3">
    <source>
        <dbReference type="EMBL" id="MFC0048597.1"/>
    </source>
</evidence>
<dbReference type="PRINTS" id="PR00081">
    <property type="entry name" value="GDHRDH"/>
</dbReference>
<keyword evidence="4" id="KW-1185">Reference proteome</keyword>
<comment type="similarity">
    <text evidence="1">Belongs to the short-chain dehydrogenases/reductases (SDR) family.</text>
</comment>
<dbReference type="Gene3D" id="3.40.50.720">
    <property type="entry name" value="NAD(P)-binding Rossmann-like Domain"/>
    <property type="match status" value="1"/>
</dbReference>
<keyword evidence="2" id="KW-0560">Oxidoreductase</keyword>
<dbReference type="Proteomes" id="UP001589813">
    <property type="component" value="Unassembled WGS sequence"/>
</dbReference>
<protein>
    <submittedName>
        <fullName evidence="3">SDR family NAD(P)-dependent oxidoreductase</fullName>
    </submittedName>
</protein>
<organism evidence="3 4">
    <name type="scientific">Rheinheimera tilapiae</name>
    <dbReference type="NCBI Taxonomy" id="875043"/>
    <lineage>
        <taxon>Bacteria</taxon>
        <taxon>Pseudomonadati</taxon>
        <taxon>Pseudomonadota</taxon>
        <taxon>Gammaproteobacteria</taxon>
        <taxon>Chromatiales</taxon>
        <taxon>Chromatiaceae</taxon>
        <taxon>Rheinheimera</taxon>
    </lineage>
</organism>
<comment type="caution">
    <text evidence="3">The sequence shown here is derived from an EMBL/GenBank/DDBJ whole genome shotgun (WGS) entry which is preliminary data.</text>
</comment>
<evidence type="ECO:0000313" key="4">
    <source>
        <dbReference type="Proteomes" id="UP001589813"/>
    </source>
</evidence>
<gene>
    <name evidence="3" type="ORF">ACFFJP_09885</name>
</gene>
<dbReference type="InterPro" id="IPR020904">
    <property type="entry name" value="Sc_DH/Rdtase_CS"/>
</dbReference>
<dbReference type="PROSITE" id="PS00061">
    <property type="entry name" value="ADH_SHORT"/>
    <property type="match status" value="1"/>
</dbReference>
<dbReference type="PANTHER" id="PTHR44196:SF1">
    <property type="entry name" value="DEHYDROGENASE_REDUCTASE SDR FAMILY MEMBER 7B"/>
    <property type="match status" value="1"/>
</dbReference>
<sequence length="247" mass="26858">MANHTPRKTILITGASSGIGKATALAAAAAGWQVYACGRDQQRLDALAQQSTNITTLAFDLTDRTSCQLVLGKLLVDVVLLNAGTCEYIDVERWDSEAFKRVFDANFFSVVYCVEALLPNLSAGKQLLIVDSLARLLPFTRSEAYGASKAALFYLAQSLAVDLASRGVIVKTLSPGFVTTPLTAKNTFAMPMQITAEQAAQAILASINRRGAAFYFPLVFSRILRLLALLPLSWQRSLCKHLKQQEI</sequence>
<dbReference type="EMBL" id="JBHLXP010000001">
    <property type="protein sequence ID" value="MFC0048597.1"/>
    <property type="molecule type" value="Genomic_DNA"/>
</dbReference>
<dbReference type="InterPro" id="IPR002347">
    <property type="entry name" value="SDR_fam"/>
</dbReference>